<evidence type="ECO:0000313" key="2">
    <source>
        <dbReference type="EMBL" id="TWW56098.1"/>
    </source>
</evidence>
<proteinExistence type="predicted"/>
<organism evidence="2 3">
    <name type="scientific">Takifugu flavidus</name>
    <name type="common">sansaifugu</name>
    <dbReference type="NCBI Taxonomy" id="433684"/>
    <lineage>
        <taxon>Eukaryota</taxon>
        <taxon>Metazoa</taxon>
        <taxon>Chordata</taxon>
        <taxon>Craniata</taxon>
        <taxon>Vertebrata</taxon>
        <taxon>Euteleostomi</taxon>
        <taxon>Actinopterygii</taxon>
        <taxon>Neopterygii</taxon>
        <taxon>Teleostei</taxon>
        <taxon>Neoteleostei</taxon>
        <taxon>Acanthomorphata</taxon>
        <taxon>Eupercaria</taxon>
        <taxon>Tetraodontiformes</taxon>
        <taxon>Tetradontoidea</taxon>
        <taxon>Tetraodontidae</taxon>
        <taxon>Takifugu</taxon>
    </lineage>
</organism>
<gene>
    <name evidence="2" type="ORF">D4764_08G0000850</name>
</gene>
<feature type="region of interest" description="Disordered" evidence="1">
    <location>
        <begin position="116"/>
        <end position="197"/>
    </location>
</feature>
<evidence type="ECO:0000256" key="1">
    <source>
        <dbReference type="SAM" id="MobiDB-lite"/>
    </source>
</evidence>
<evidence type="ECO:0000313" key="3">
    <source>
        <dbReference type="Proteomes" id="UP000324091"/>
    </source>
</evidence>
<dbReference type="EMBL" id="RHFK02000021">
    <property type="protein sequence ID" value="TWW56098.1"/>
    <property type="molecule type" value="Genomic_DNA"/>
</dbReference>
<feature type="compositionally biased region" description="Basic residues" evidence="1">
    <location>
        <begin position="188"/>
        <end position="197"/>
    </location>
</feature>
<feature type="compositionally biased region" description="Polar residues" evidence="1">
    <location>
        <begin position="156"/>
        <end position="166"/>
    </location>
</feature>
<protein>
    <submittedName>
        <fullName evidence="2">Uncharacterized protein</fullName>
    </submittedName>
</protein>
<name>A0A5C6MNH5_9TELE</name>
<comment type="caution">
    <text evidence="2">The sequence shown here is derived from an EMBL/GenBank/DDBJ whole genome shotgun (WGS) entry which is preliminary data.</text>
</comment>
<accession>A0A5C6MNH5</accession>
<sequence length="197" mass="22517">MKCVRMKCVRKWHGSLRDGCDELSQIIQCHGQPSDEILDRGKDTASYFCEQVDGEHRWRFKTPSEYEEETDFQAQTFTSIRLDDVDWMRAPLRVHWRTMLSASQALMSTGGMAALQDCRAPGNRSGPPEQQETREQKQSSRTAGVCPSQVHRGVLQQKQSPWTAENSGVRRSMLADLANGMKTPNVPKRYRRQKQSS</sequence>
<reference evidence="2 3" key="1">
    <citation type="submission" date="2019-04" db="EMBL/GenBank/DDBJ databases">
        <title>Chromosome genome assembly for Takifugu flavidus.</title>
        <authorList>
            <person name="Xiao S."/>
        </authorList>
    </citation>
    <scope>NUCLEOTIDE SEQUENCE [LARGE SCALE GENOMIC DNA]</scope>
    <source>
        <strain evidence="2">HTHZ2018</strain>
        <tissue evidence="2">Muscle</tissue>
    </source>
</reference>
<dbReference type="Proteomes" id="UP000324091">
    <property type="component" value="Chromosome 8"/>
</dbReference>
<keyword evidence="3" id="KW-1185">Reference proteome</keyword>
<dbReference type="AlphaFoldDB" id="A0A5C6MNH5"/>